<dbReference type="AlphaFoldDB" id="A0A1H9S4M0"/>
<proteinExistence type="predicted"/>
<evidence type="ECO:0000313" key="1">
    <source>
        <dbReference type="EMBL" id="SER79972.1"/>
    </source>
</evidence>
<protein>
    <submittedName>
        <fullName evidence="1">Uncharacterized protein</fullName>
    </submittedName>
</protein>
<evidence type="ECO:0000313" key="2">
    <source>
        <dbReference type="Proteomes" id="UP000198571"/>
    </source>
</evidence>
<dbReference type="Proteomes" id="UP000198571">
    <property type="component" value="Unassembled WGS sequence"/>
</dbReference>
<keyword evidence="2" id="KW-1185">Reference proteome</keyword>
<organism evidence="1 2">
    <name type="scientific">Salipaludibacillus aurantiacus</name>
    <dbReference type="NCBI Taxonomy" id="1601833"/>
    <lineage>
        <taxon>Bacteria</taxon>
        <taxon>Bacillati</taxon>
        <taxon>Bacillota</taxon>
        <taxon>Bacilli</taxon>
        <taxon>Bacillales</taxon>
        <taxon>Bacillaceae</taxon>
    </lineage>
</organism>
<accession>A0A1H9S4M0</accession>
<dbReference type="EMBL" id="FOGT01000004">
    <property type="protein sequence ID" value="SER79972.1"/>
    <property type="molecule type" value="Genomic_DNA"/>
</dbReference>
<dbReference type="RefSeq" id="WP_177174204.1">
    <property type="nucleotide sequence ID" value="NZ_FOGT01000004.1"/>
</dbReference>
<gene>
    <name evidence="1" type="ORF">SAMN05518684_10425</name>
</gene>
<name>A0A1H9S4M0_9BACI</name>
<reference evidence="2" key="1">
    <citation type="submission" date="2016-10" db="EMBL/GenBank/DDBJ databases">
        <authorList>
            <person name="Varghese N."/>
            <person name="Submissions S."/>
        </authorList>
    </citation>
    <scope>NUCLEOTIDE SEQUENCE [LARGE SCALE GENOMIC DNA]</scope>
    <source>
        <strain evidence="2">S9</strain>
    </source>
</reference>
<sequence>MKNNKLLKDLARKYSSKKPALACRPLRGLKVKTGEPFIIPFNDPRDSKSLAHKKNRK</sequence>